<reference evidence="5 6" key="1">
    <citation type="submission" date="2019-08" db="EMBL/GenBank/DDBJ databases">
        <title>Seonamhaeicola sediminis sp. nov., isolated from marine sediment.</title>
        <authorList>
            <person name="Cao W.R."/>
        </authorList>
    </citation>
    <scope>NUCLEOTIDE SEQUENCE [LARGE SCALE GENOMIC DNA]</scope>
    <source>
        <strain evidence="5 6">1505</strain>
    </source>
</reference>
<dbReference type="NCBIfam" id="TIGR03302">
    <property type="entry name" value="OM_YfiO"/>
    <property type="match status" value="1"/>
</dbReference>
<dbReference type="PROSITE" id="PS51257">
    <property type="entry name" value="PROKAR_LIPOPROTEIN"/>
    <property type="match status" value="1"/>
</dbReference>
<keyword evidence="3" id="KW-0998">Cell outer membrane</keyword>
<protein>
    <submittedName>
        <fullName evidence="5">Outer membrane protein assembly factor BamD</fullName>
    </submittedName>
</protein>
<evidence type="ECO:0000259" key="4">
    <source>
        <dbReference type="Pfam" id="PF13525"/>
    </source>
</evidence>
<evidence type="ECO:0000256" key="1">
    <source>
        <dbReference type="ARBA" id="ARBA00022729"/>
    </source>
</evidence>
<dbReference type="InterPro" id="IPR017689">
    <property type="entry name" value="BamD"/>
</dbReference>
<dbReference type="InterPro" id="IPR039565">
    <property type="entry name" value="BamD-like"/>
</dbReference>
<evidence type="ECO:0000313" key="5">
    <source>
        <dbReference type="EMBL" id="TXG39383.1"/>
    </source>
</evidence>
<dbReference type="Gene3D" id="1.25.40.10">
    <property type="entry name" value="Tetratricopeptide repeat domain"/>
    <property type="match status" value="1"/>
</dbReference>
<name>A0A5C7GM16_9FLAO</name>
<comment type="caution">
    <text evidence="5">The sequence shown here is derived from an EMBL/GenBank/DDBJ whole genome shotgun (WGS) entry which is preliminary data.</text>
</comment>
<keyword evidence="1" id="KW-0732">Signal</keyword>
<sequence length="284" mass="33000">MNKYLYILISLVILSSCSEYQKVLKASGEGATAQKFKMGDSLYNAGKWAKANRILGQIVPEYRGKPQAQKLMYLYAQTFYKMKDYYISSYRFEQFATSYPKSEKLEEASFLSAKSYYMLSPVYSKDQKETKEAIEKIQGFINQFPESEYLPEANKLVQELDFKLEKKAFSIAKQYSDIAPGFTRDYTAAIKSFDNFLYDFPGSSLREDALFQRLDAAYKQAVNSIEYKRSRAEGIVHIRKERIEATKEYSSSFLKTFANSKYIEQVNEMNRVLEEELKKYSTKS</sequence>
<dbReference type="EMBL" id="VRKQ01000008">
    <property type="protein sequence ID" value="TXG39383.1"/>
    <property type="molecule type" value="Genomic_DNA"/>
</dbReference>
<organism evidence="5 6">
    <name type="scientific">Seonamhaeicola maritimus</name>
    <dbReference type="NCBI Taxonomy" id="2591822"/>
    <lineage>
        <taxon>Bacteria</taxon>
        <taxon>Pseudomonadati</taxon>
        <taxon>Bacteroidota</taxon>
        <taxon>Flavobacteriia</taxon>
        <taxon>Flavobacteriales</taxon>
        <taxon>Flavobacteriaceae</taxon>
    </lineage>
</organism>
<evidence type="ECO:0000256" key="2">
    <source>
        <dbReference type="ARBA" id="ARBA00023136"/>
    </source>
</evidence>
<dbReference type="OrthoDB" id="9770761at2"/>
<dbReference type="Pfam" id="PF13525">
    <property type="entry name" value="YfiO"/>
    <property type="match status" value="1"/>
</dbReference>
<accession>A0A5C7GM16</accession>
<proteinExistence type="predicted"/>
<evidence type="ECO:0000313" key="6">
    <source>
        <dbReference type="Proteomes" id="UP000321080"/>
    </source>
</evidence>
<dbReference type="SUPFAM" id="SSF48452">
    <property type="entry name" value="TPR-like"/>
    <property type="match status" value="1"/>
</dbReference>
<evidence type="ECO:0000256" key="3">
    <source>
        <dbReference type="ARBA" id="ARBA00023237"/>
    </source>
</evidence>
<gene>
    <name evidence="5" type="primary">bamD</name>
    <name evidence="5" type="ORF">FUA22_05785</name>
</gene>
<dbReference type="InterPro" id="IPR011990">
    <property type="entry name" value="TPR-like_helical_dom_sf"/>
</dbReference>
<dbReference type="RefSeq" id="WP_147766953.1">
    <property type="nucleotide sequence ID" value="NZ_VRKQ01000008.1"/>
</dbReference>
<keyword evidence="6" id="KW-1185">Reference proteome</keyword>
<feature type="domain" description="Outer membrane lipoprotein BamD-like" evidence="4">
    <location>
        <begin position="33"/>
        <end position="176"/>
    </location>
</feature>
<dbReference type="Proteomes" id="UP000321080">
    <property type="component" value="Unassembled WGS sequence"/>
</dbReference>
<dbReference type="AlphaFoldDB" id="A0A5C7GM16"/>
<keyword evidence="2" id="KW-0472">Membrane</keyword>